<comment type="caution">
    <text evidence="1">The sequence shown here is derived from an EMBL/GenBank/DDBJ whole genome shotgun (WGS) entry which is preliminary data.</text>
</comment>
<dbReference type="EMBL" id="JYDL01000140">
    <property type="protein sequence ID" value="KRX15110.1"/>
    <property type="molecule type" value="Genomic_DNA"/>
</dbReference>
<protein>
    <submittedName>
        <fullName evidence="1">Uncharacterized protein</fullName>
    </submittedName>
</protein>
<proteinExistence type="predicted"/>
<reference evidence="1 2" key="1">
    <citation type="submission" date="2015-01" db="EMBL/GenBank/DDBJ databases">
        <title>Evolution of Trichinella species and genotypes.</title>
        <authorList>
            <person name="Korhonen P.K."/>
            <person name="Edoardo P."/>
            <person name="Giuseppe L.R."/>
            <person name="Gasser R.B."/>
        </authorList>
    </citation>
    <scope>NUCLEOTIDE SEQUENCE [LARGE SCALE GENOMIC DNA]</scope>
    <source>
        <strain evidence="1">ISS37</strain>
    </source>
</reference>
<evidence type="ECO:0000313" key="1">
    <source>
        <dbReference type="EMBL" id="KRX15110.1"/>
    </source>
</evidence>
<dbReference type="AlphaFoldDB" id="A0A0V0RKT6"/>
<dbReference type="STRING" id="6336.A0A0V0RKT6"/>
<dbReference type="OrthoDB" id="5920147at2759"/>
<dbReference type="GO" id="GO:0016791">
    <property type="term" value="F:phosphatase activity"/>
    <property type="evidence" value="ECO:0007669"/>
    <property type="project" value="UniProtKB-ARBA"/>
</dbReference>
<accession>A0A0V0RKT6</accession>
<organism evidence="1 2">
    <name type="scientific">Trichinella nelsoni</name>
    <dbReference type="NCBI Taxonomy" id="6336"/>
    <lineage>
        <taxon>Eukaryota</taxon>
        <taxon>Metazoa</taxon>
        <taxon>Ecdysozoa</taxon>
        <taxon>Nematoda</taxon>
        <taxon>Enoplea</taxon>
        <taxon>Dorylaimia</taxon>
        <taxon>Trichinellida</taxon>
        <taxon>Trichinellidae</taxon>
        <taxon>Trichinella</taxon>
    </lineage>
</organism>
<dbReference type="InterPro" id="IPR029033">
    <property type="entry name" value="His_PPase_superfam"/>
</dbReference>
<gene>
    <name evidence="1" type="ORF">T07_1209</name>
</gene>
<evidence type="ECO:0000313" key="2">
    <source>
        <dbReference type="Proteomes" id="UP000054630"/>
    </source>
</evidence>
<dbReference type="Proteomes" id="UP000054630">
    <property type="component" value="Unassembled WGS sequence"/>
</dbReference>
<sequence>MLETDFHCFTTSGYYRDCNPLLWFIMVKDVVPHCHPSVSEEKHTDRNSLLVANQSSSSKPMWKAVAEARMRFLGTTSRDAAIKVTDVISAPDPQCVDMAASFIKGHESKLEEKDKVLEIKIDGGFSESIDHYQTHEQFKTCFIECGYRIDKTYETFYKKCPKNSNTETSAELNDRLMETVKSIRTKFADSTNRTVAIFVNETLQPALQFLITEPPTTVEIHVLKAMFSVHNQKDNENDD</sequence>
<dbReference type="Gene3D" id="3.40.50.1240">
    <property type="entry name" value="Phosphoglycerate mutase-like"/>
    <property type="match status" value="1"/>
</dbReference>
<name>A0A0V0RKT6_9BILA</name>
<keyword evidence="2" id="KW-1185">Reference proteome</keyword>